<keyword evidence="13" id="KW-0862">Zinc</keyword>
<dbReference type="SUPFAM" id="SSF51366">
    <property type="entry name" value="Ribulose-phoshate binding barrel"/>
    <property type="match status" value="1"/>
</dbReference>
<dbReference type="EMBL" id="QWGP01000018">
    <property type="protein sequence ID" value="RHZ93256.1"/>
    <property type="molecule type" value="Genomic_DNA"/>
</dbReference>
<keyword evidence="9 10" id="KW-0413">Isomerase</keyword>
<dbReference type="PROSITE" id="PS01085">
    <property type="entry name" value="RIBUL_P_3_EPIMER_1"/>
    <property type="match status" value="1"/>
</dbReference>
<evidence type="ECO:0000256" key="12">
    <source>
        <dbReference type="PIRSR" id="PIRSR001461-1"/>
    </source>
</evidence>
<comment type="cofactor">
    <cofactor evidence="5">
        <name>Fe(2+)</name>
        <dbReference type="ChEBI" id="CHEBI:29033"/>
    </cofactor>
</comment>
<accession>A0AAX1UIG4</accession>
<comment type="caution">
    <text evidence="15">The sequence shown here is derived from an EMBL/GenBank/DDBJ whole genome shotgun (WGS) entry which is preliminary data.</text>
</comment>
<dbReference type="HAMAP" id="MF_02227">
    <property type="entry name" value="RPE"/>
    <property type="match status" value="1"/>
</dbReference>
<dbReference type="PIRSF" id="PIRSF001461">
    <property type="entry name" value="RPE"/>
    <property type="match status" value="1"/>
</dbReference>
<comment type="similarity">
    <text evidence="6 10 11">Belongs to the ribulose-phosphate 3-epimerase family.</text>
</comment>
<name>A0AAX1UIG4_CERSP</name>
<dbReference type="PANTHER" id="PTHR11749">
    <property type="entry name" value="RIBULOSE-5-PHOSPHATE-3-EPIMERASE"/>
    <property type="match status" value="1"/>
</dbReference>
<feature type="active site" description="Proton donor" evidence="10 12">
    <location>
        <position position="177"/>
    </location>
</feature>
<dbReference type="EC" id="5.1.3.1" evidence="7 10"/>
<feature type="binding site" evidence="10 14">
    <location>
        <begin position="199"/>
        <end position="200"/>
    </location>
    <ligand>
        <name>substrate</name>
    </ligand>
</feature>
<keyword evidence="8 10" id="KW-0479">Metal-binding</keyword>
<evidence type="ECO:0000256" key="13">
    <source>
        <dbReference type="PIRSR" id="PIRSR001461-2"/>
    </source>
</evidence>
<comment type="cofactor">
    <cofactor evidence="2">
        <name>Mn(2+)</name>
        <dbReference type="ChEBI" id="CHEBI:29035"/>
    </cofactor>
</comment>
<dbReference type="NCBIfam" id="TIGR01163">
    <property type="entry name" value="rpe"/>
    <property type="match status" value="1"/>
</dbReference>
<dbReference type="GO" id="GO:0004750">
    <property type="term" value="F:D-ribulose-phosphate 3-epimerase activity"/>
    <property type="evidence" value="ECO:0007669"/>
    <property type="project" value="UniProtKB-UniRule"/>
</dbReference>
<evidence type="ECO:0000313" key="15">
    <source>
        <dbReference type="EMBL" id="RHZ93256.1"/>
    </source>
</evidence>
<evidence type="ECO:0000256" key="11">
    <source>
        <dbReference type="PIRNR" id="PIRNR001461"/>
    </source>
</evidence>
<dbReference type="InterPro" id="IPR000056">
    <property type="entry name" value="Ribul_P_3_epim-like"/>
</dbReference>
<evidence type="ECO:0000256" key="5">
    <source>
        <dbReference type="ARBA" id="ARBA00001954"/>
    </source>
</evidence>
<dbReference type="InterPro" id="IPR026019">
    <property type="entry name" value="Ribul_P_3_epim"/>
</dbReference>
<sequence length="236" mass="24515">MSFDRRIKIAPSILSADFANFGAECRAIEAQGCDWVHVDVMDGHFVPNLTFGPAMCAAIRPHITGAMDVHLMIAPVDPYIEAFAAAGADVITAHLEAGPHIHRTLQAIRGTGRKAGLALNPGTGLDAVGHLLNLLDLVCIMTVNPGFGGQKFIASQVDKVRDLRAMIGDRPIHIEIDGGVTPETAPLVAAAGADVLVAGSAVFKGGAVDNPEPYGANIRAIRAAAEASLGQAFAAK</sequence>
<evidence type="ECO:0000256" key="3">
    <source>
        <dbReference type="ARBA" id="ARBA00001941"/>
    </source>
</evidence>
<dbReference type="AlphaFoldDB" id="A0AAX1UIG4"/>
<keyword evidence="13" id="KW-0464">Manganese</keyword>
<proteinExistence type="inferred from homology"/>
<evidence type="ECO:0000313" key="16">
    <source>
        <dbReference type="Proteomes" id="UP000266305"/>
    </source>
</evidence>
<comment type="pathway">
    <text evidence="10">Carbohydrate degradation.</text>
</comment>
<dbReference type="Gene3D" id="3.20.20.70">
    <property type="entry name" value="Aldolase class I"/>
    <property type="match status" value="1"/>
</dbReference>
<dbReference type="RefSeq" id="WP_119000651.1">
    <property type="nucleotide sequence ID" value="NZ_QWGP01000018.1"/>
</dbReference>
<comment type="function">
    <text evidence="10">Catalyzes the reversible epimerization of D-ribulose 5-phosphate to D-xylulose 5-phosphate.</text>
</comment>
<feature type="binding site" evidence="10 13">
    <location>
        <position position="70"/>
    </location>
    <ligand>
        <name>a divalent metal cation</name>
        <dbReference type="ChEBI" id="CHEBI:60240"/>
    </ligand>
</feature>
<feature type="active site" description="Proton acceptor" evidence="10 12">
    <location>
        <position position="39"/>
    </location>
</feature>
<keyword evidence="13" id="KW-0170">Cobalt</keyword>
<dbReference type="Pfam" id="PF00834">
    <property type="entry name" value="Ribul_P_3_epim"/>
    <property type="match status" value="1"/>
</dbReference>
<evidence type="ECO:0000256" key="9">
    <source>
        <dbReference type="ARBA" id="ARBA00023235"/>
    </source>
</evidence>
<feature type="binding site" evidence="10 14">
    <location>
        <position position="12"/>
    </location>
    <ligand>
        <name>substrate</name>
    </ligand>
</feature>
<keyword evidence="10 11" id="KW-0119">Carbohydrate metabolism</keyword>
<comment type="cofactor">
    <cofactor evidence="10 13">
        <name>a divalent metal cation</name>
        <dbReference type="ChEBI" id="CHEBI:60240"/>
    </cofactor>
    <text evidence="10 13">Binds 1 divalent metal cation per subunit.</text>
</comment>
<feature type="binding site" evidence="10 14">
    <location>
        <begin position="146"/>
        <end position="149"/>
    </location>
    <ligand>
        <name>substrate</name>
    </ligand>
</feature>
<dbReference type="PROSITE" id="PS01086">
    <property type="entry name" value="RIBUL_P_3_EPIMER_2"/>
    <property type="match status" value="1"/>
</dbReference>
<feature type="binding site" evidence="14">
    <location>
        <position position="179"/>
    </location>
    <ligand>
        <name>substrate</name>
    </ligand>
</feature>
<gene>
    <name evidence="10" type="primary">rpe</name>
    <name evidence="15" type="ORF">D1114_15150</name>
</gene>
<feature type="binding site" evidence="10 14">
    <location>
        <position position="70"/>
    </location>
    <ligand>
        <name>substrate</name>
    </ligand>
</feature>
<reference evidence="15 16" key="1">
    <citation type="submission" date="2018-08" db="EMBL/GenBank/DDBJ databases">
        <title>Draft genome sequence of Rhodobacter sphaeroides FY.</title>
        <authorList>
            <person name="Rayyan A."/>
            <person name="Meyer T.E."/>
            <person name="Kyndt J.A."/>
        </authorList>
    </citation>
    <scope>NUCLEOTIDE SEQUENCE [LARGE SCALE GENOMIC DNA]</scope>
    <source>
        <strain evidence="15 16">FY</strain>
    </source>
</reference>
<comment type="catalytic activity">
    <reaction evidence="1 10 11">
        <text>D-ribulose 5-phosphate = D-xylulose 5-phosphate</text>
        <dbReference type="Rhea" id="RHEA:13677"/>
        <dbReference type="ChEBI" id="CHEBI:57737"/>
        <dbReference type="ChEBI" id="CHEBI:58121"/>
        <dbReference type="EC" id="5.1.3.1"/>
    </reaction>
</comment>
<dbReference type="GO" id="GO:0046872">
    <property type="term" value="F:metal ion binding"/>
    <property type="evidence" value="ECO:0007669"/>
    <property type="project" value="UniProtKB-UniRule"/>
</dbReference>
<dbReference type="GO" id="GO:0019323">
    <property type="term" value="P:pentose catabolic process"/>
    <property type="evidence" value="ECO:0007669"/>
    <property type="project" value="UniProtKB-UniRule"/>
</dbReference>
<evidence type="ECO:0000256" key="8">
    <source>
        <dbReference type="ARBA" id="ARBA00022723"/>
    </source>
</evidence>
<evidence type="ECO:0000256" key="4">
    <source>
        <dbReference type="ARBA" id="ARBA00001947"/>
    </source>
</evidence>
<feature type="binding site" evidence="10 13">
    <location>
        <position position="39"/>
    </location>
    <ligand>
        <name>a divalent metal cation</name>
        <dbReference type="ChEBI" id="CHEBI:60240"/>
    </ligand>
</feature>
<feature type="binding site" evidence="10 13">
    <location>
        <position position="37"/>
    </location>
    <ligand>
        <name>a divalent metal cation</name>
        <dbReference type="ChEBI" id="CHEBI:60240"/>
    </ligand>
</feature>
<feature type="binding site" evidence="10">
    <location>
        <begin position="177"/>
        <end position="179"/>
    </location>
    <ligand>
        <name>substrate</name>
    </ligand>
</feature>
<evidence type="ECO:0000256" key="7">
    <source>
        <dbReference type="ARBA" id="ARBA00013188"/>
    </source>
</evidence>
<feature type="binding site" evidence="10 13">
    <location>
        <position position="177"/>
    </location>
    <ligand>
        <name>a divalent metal cation</name>
        <dbReference type="ChEBI" id="CHEBI:60240"/>
    </ligand>
</feature>
<dbReference type="GO" id="GO:0006098">
    <property type="term" value="P:pentose-phosphate shunt"/>
    <property type="evidence" value="ECO:0007669"/>
    <property type="project" value="UniProtKB-UniRule"/>
</dbReference>
<dbReference type="FunFam" id="3.20.20.70:FF:000004">
    <property type="entry name" value="Ribulose-phosphate 3-epimerase"/>
    <property type="match status" value="1"/>
</dbReference>
<dbReference type="InterPro" id="IPR013785">
    <property type="entry name" value="Aldolase_TIM"/>
</dbReference>
<evidence type="ECO:0000256" key="6">
    <source>
        <dbReference type="ARBA" id="ARBA00009541"/>
    </source>
</evidence>
<dbReference type="NCBIfam" id="NF004076">
    <property type="entry name" value="PRK05581.1-4"/>
    <property type="match status" value="1"/>
</dbReference>
<dbReference type="CDD" id="cd00429">
    <property type="entry name" value="RPE"/>
    <property type="match status" value="1"/>
</dbReference>
<dbReference type="Proteomes" id="UP000266305">
    <property type="component" value="Unassembled WGS sequence"/>
</dbReference>
<dbReference type="GO" id="GO:0005737">
    <property type="term" value="C:cytoplasm"/>
    <property type="evidence" value="ECO:0007669"/>
    <property type="project" value="UniProtKB-ARBA"/>
</dbReference>
<protein>
    <recommendedName>
        <fullName evidence="7 10">Ribulose-phosphate 3-epimerase</fullName>
        <ecNumber evidence="7 10">5.1.3.1</ecNumber>
    </recommendedName>
</protein>
<evidence type="ECO:0000256" key="1">
    <source>
        <dbReference type="ARBA" id="ARBA00001782"/>
    </source>
</evidence>
<dbReference type="InterPro" id="IPR011060">
    <property type="entry name" value="RibuloseP-bd_barrel"/>
</dbReference>
<evidence type="ECO:0000256" key="14">
    <source>
        <dbReference type="PIRSR" id="PIRSR001461-3"/>
    </source>
</evidence>
<comment type="cofactor">
    <cofactor evidence="3">
        <name>Co(2+)</name>
        <dbReference type="ChEBI" id="CHEBI:48828"/>
    </cofactor>
</comment>
<evidence type="ECO:0000256" key="10">
    <source>
        <dbReference type="HAMAP-Rule" id="MF_02227"/>
    </source>
</evidence>
<comment type="cofactor">
    <cofactor evidence="4">
        <name>Zn(2+)</name>
        <dbReference type="ChEBI" id="CHEBI:29105"/>
    </cofactor>
</comment>
<evidence type="ECO:0000256" key="2">
    <source>
        <dbReference type="ARBA" id="ARBA00001936"/>
    </source>
</evidence>
<organism evidence="15 16">
    <name type="scientific">Cereibacter sphaeroides</name>
    <name type="common">Rhodobacter sphaeroides</name>
    <dbReference type="NCBI Taxonomy" id="1063"/>
    <lineage>
        <taxon>Bacteria</taxon>
        <taxon>Pseudomonadati</taxon>
        <taxon>Pseudomonadota</taxon>
        <taxon>Alphaproteobacteria</taxon>
        <taxon>Rhodobacterales</taxon>
        <taxon>Paracoccaceae</taxon>
        <taxon>Cereibacter</taxon>
    </lineage>
</organism>